<dbReference type="PANTHER" id="PTHR13815:SF7">
    <property type="entry name" value="GOLGIN SUBFAMILY A MEMBER 5"/>
    <property type="match status" value="1"/>
</dbReference>
<organism evidence="10">
    <name type="scientific">Rhizophora mucronata</name>
    <name type="common">Asiatic mangrove</name>
    <dbReference type="NCBI Taxonomy" id="61149"/>
    <lineage>
        <taxon>Eukaryota</taxon>
        <taxon>Viridiplantae</taxon>
        <taxon>Streptophyta</taxon>
        <taxon>Embryophyta</taxon>
        <taxon>Tracheophyta</taxon>
        <taxon>Spermatophyta</taxon>
        <taxon>Magnoliopsida</taxon>
        <taxon>eudicotyledons</taxon>
        <taxon>Gunneridae</taxon>
        <taxon>Pentapetalae</taxon>
        <taxon>rosids</taxon>
        <taxon>fabids</taxon>
        <taxon>Malpighiales</taxon>
        <taxon>Rhizophoraceae</taxon>
        <taxon>Rhizophora</taxon>
    </lineage>
</organism>
<sequence>MDSWLKAAEGILEVVDRKAKQVAGEKPDEYSDSPAPASNGKGSHPKGRKPRKKVQTSTQMAKLEASSDKDEFAASVENDGNHSRKSFGQLSGQQQQNADKDLSSTASLETPANEIAKHDADHIEVPLNVGDSDPERVTKNVEAPNENASDASVDHPSLVLPTKEIESMNEENGGENDKLKDADALIEVDQGRSELSNNGSPTSTETALEDGDHGAESLVDQKKPQENKADNSSMKLQDQLEEAQGLLKTAISTGQSKEARLARVCTGLHTRIQEYKYENTQLEELLSAEREITKSYEARIKQLQQDLSISKSEVTRVESNMAAALATKNSEIEALVSSMEALKKQAAVSEGNLASLQANMESMMRSRELTETRMIQALREELASAERRVEEEHALHNSSKLAAMERQAELEHRAVEASTALARAQRIADERTTKATELEQKLALLEVEYASLNQELQDMEARARRGQKKSSEEANQVIQMQAWQEEVERSRQGQRNAESKLSSVEAEVHKIRVEMAAMKRDAEHYSRQEHMELEKRYRELTDLLYYKQTQLEAMASEKAAAEFQLEKELKRLQQAQVDAERSRISRRSFSTWEEDTEMKALEPLPLHHRHMAAASIQLEKAAKLLDSGAARATRFLWRYPTARLILLFYLVFVHLFLMYLLHRLQEQADNFSDREVAQSMGLATNNLP</sequence>
<keyword evidence="5 7" id="KW-0175">Coiled coil</keyword>
<dbReference type="InterPro" id="IPR019177">
    <property type="entry name" value="Golgin_subfamily_A_member_5"/>
</dbReference>
<dbReference type="EMBL" id="GGEC01046478">
    <property type="protein sequence ID" value="MBX26962.1"/>
    <property type="molecule type" value="Transcribed_RNA"/>
</dbReference>
<feature type="compositionally biased region" description="Polar residues" evidence="8">
    <location>
        <begin position="86"/>
        <end position="110"/>
    </location>
</feature>
<dbReference type="PANTHER" id="PTHR13815">
    <property type="entry name" value="GOLGIN-84"/>
    <property type="match status" value="1"/>
</dbReference>
<proteinExistence type="predicted"/>
<keyword evidence="2 9" id="KW-0812">Transmembrane</keyword>
<comment type="subcellular location">
    <subcellularLocation>
        <location evidence="1">Golgi apparatus membrane</location>
        <topology evidence="1">Single-pass membrane protein</topology>
    </subcellularLocation>
</comment>
<evidence type="ECO:0000313" key="10">
    <source>
        <dbReference type="EMBL" id="MBX26962.1"/>
    </source>
</evidence>
<evidence type="ECO:0000256" key="4">
    <source>
        <dbReference type="ARBA" id="ARBA00023034"/>
    </source>
</evidence>
<feature type="compositionally biased region" description="Basic and acidic residues" evidence="8">
    <location>
        <begin position="115"/>
        <end position="124"/>
    </location>
</feature>
<dbReference type="Pfam" id="PF09787">
    <property type="entry name" value="Golgin_A5"/>
    <property type="match status" value="1"/>
</dbReference>
<evidence type="ECO:0000256" key="6">
    <source>
        <dbReference type="ARBA" id="ARBA00023136"/>
    </source>
</evidence>
<feature type="compositionally biased region" description="Basic and acidic residues" evidence="8">
    <location>
        <begin position="15"/>
        <end position="29"/>
    </location>
</feature>
<name>A0A2P2M9U5_RHIMU</name>
<feature type="compositionally biased region" description="Basic residues" evidence="8">
    <location>
        <begin position="43"/>
        <end position="54"/>
    </location>
</feature>
<reference evidence="10" key="1">
    <citation type="submission" date="2018-02" db="EMBL/GenBank/DDBJ databases">
        <title>Rhizophora mucronata_Transcriptome.</title>
        <authorList>
            <person name="Meera S.P."/>
            <person name="Sreeshan A."/>
            <person name="Augustine A."/>
        </authorList>
    </citation>
    <scope>NUCLEOTIDE SEQUENCE</scope>
    <source>
        <tissue evidence="10">Leaf</tissue>
    </source>
</reference>
<evidence type="ECO:0000256" key="2">
    <source>
        <dbReference type="ARBA" id="ARBA00022692"/>
    </source>
</evidence>
<protein>
    <submittedName>
        <fullName evidence="10">Uncharacterized protein MANES_16G110100</fullName>
    </submittedName>
</protein>
<feature type="coiled-coil region" evidence="7">
    <location>
        <begin position="286"/>
        <end position="395"/>
    </location>
</feature>
<evidence type="ECO:0000256" key="1">
    <source>
        <dbReference type="ARBA" id="ARBA00004194"/>
    </source>
</evidence>
<dbReference type="GO" id="GO:0031985">
    <property type="term" value="C:Golgi cisterna"/>
    <property type="evidence" value="ECO:0007669"/>
    <property type="project" value="TreeGrafter"/>
</dbReference>
<accession>A0A2P2M9U5</accession>
<dbReference type="GO" id="GO:0000301">
    <property type="term" value="P:retrograde transport, vesicle recycling within Golgi"/>
    <property type="evidence" value="ECO:0007669"/>
    <property type="project" value="TreeGrafter"/>
</dbReference>
<evidence type="ECO:0000256" key="3">
    <source>
        <dbReference type="ARBA" id="ARBA00022989"/>
    </source>
</evidence>
<keyword evidence="3 9" id="KW-1133">Transmembrane helix</keyword>
<evidence type="ECO:0000256" key="5">
    <source>
        <dbReference type="ARBA" id="ARBA00023054"/>
    </source>
</evidence>
<evidence type="ECO:0000256" key="8">
    <source>
        <dbReference type="SAM" id="MobiDB-lite"/>
    </source>
</evidence>
<dbReference type="GO" id="GO:0000139">
    <property type="term" value="C:Golgi membrane"/>
    <property type="evidence" value="ECO:0007669"/>
    <property type="project" value="UniProtKB-SubCell"/>
</dbReference>
<dbReference type="AlphaFoldDB" id="A0A2P2M9U5"/>
<feature type="transmembrane region" description="Helical" evidence="9">
    <location>
        <begin position="644"/>
        <end position="661"/>
    </location>
</feature>
<feature type="compositionally biased region" description="Polar residues" evidence="8">
    <location>
        <begin position="193"/>
        <end position="206"/>
    </location>
</feature>
<evidence type="ECO:0000256" key="7">
    <source>
        <dbReference type="SAM" id="Coils"/>
    </source>
</evidence>
<keyword evidence="6 9" id="KW-0472">Membrane</keyword>
<dbReference type="GO" id="GO:0007030">
    <property type="term" value="P:Golgi organization"/>
    <property type="evidence" value="ECO:0007669"/>
    <property type="project" value="InterPro"/>
</dbReference>
<evidence type="ECO:0000256" key="9">
    <source>
        <dbReference type="SAM" id="Phobius"/>
    </source>
</evidence>
<feature type="region of interest" description="Disordered" evidence="8">
    <location>
        <begin position="15"/>
        <end position="235"/>
    </location>
</feature>
<feature type="coiled-coil region" evidence="7">
    <location>
        <begin position="421"/>
        <end position="521"/>
    </location>
</feature>
<keyword evidence="4" id="KW-0333">Golgi apparatus</keyword>
<feature type="compositionally biased region" description="Basic and acidic residues" evidence="8">
    <location>
        <begin position="210"/>
        <end position="229"/>
    </location>
</feature>